<accession>A0A284RHZ5</accession>
<evidence type="ECO:0000256" key="4">
    <source>
        <dbReference type="ARBA" id="ARBA00022927"/>
    </source>
</evidence>
<feature type="transmembrane region" description="Helical" evidence="8">
    <location>
        <begin position="135"/>
        <end position="157"/>
    </location>
</feature>
<dbReference type="GO" id="GO:0016192">
    <property type="term" value="P:vesicle-mediated transport"/>
    <property type="evidence" value="ECO:0007669"/>
    <property type="project" value="InterPro"/>
</dbReference>
<dbReference type="OrthoDB" id="660759at2759"/>
<keyword evidence="10" id="KW-1185">Reference proteome</keyword>
<comment type="similarity">
    <text evidence="7 8">Belongs to the SFT2 family.</text>
</comment>
<feature type="transmembrane region" description="Helical" evidence="8">
    <location>
        <begin position="193"/>
        <end position="214"/>
    </location>
</feature>
<evidence type="ECO:0000256" key="5">
    <source>
        <dbReference type="ARBA" id="ARBA00022989"/>
    </source>
</evidence>
<organism evidence="9 10">
    <name type="scientific">Armillaria ostoyae</name>
    <name type="common">Armillaria root rot fungus</name>
    <dbReference type="NCBI Taxonomy" id="47428"/>
    <lineage>
        <taxon>Eukaryota</taxon>
        <taxon>Fungi</taxon>
        <taxon>Dikarya</taxon>
        <taxon>Basidiomycota</taxon>
        <taxon>Agaricomycotina</taxon>
        <taxon>Agaricomycetes</taxon>
        <taxon>Agaricomycetidae</taxon>
        <taxon>Agaricales</taxon>
        <taxon>Marasmiineae</taxon>
        <taxon>Physalacriaceae</taxon>
        <taxon>Armillaria</taxon>
    </lineage>
</organism>
<dbReference type="PANTHER" id="PTHR23137:SF36">
    <property type="entry name" value="VESICLE TRANSPORT PROTEIN SFT2C"/>
    <property type="match status" value="1"/>
</dbReference>
<dbReference type="InterPro" id="IPR011691">
    <property type="entry name" value="Vesicle_transpt_SFT2"/>
</dbReference>
<evidence type="ECO:0000313" key="9">
    <source>
        <dbReference type="EMBL" id="SJL08376.1"/>
    </source>
</evidence>
<evidence type="ECO:0000256" key="1">
    <source>
        <dbReference type="ARBA" id="ARBA00004141"/>
    </source>
</evidence>
<keyword evidence="4 8" id="KW-0653">Protein transport</keyword>
<gene>
    <name evidence="9" type="ORF">ARMOST_11739</name>
</gene>
<evidence type="ECO:0000256" key="2">
    <source>
        <dbReference type="ARBA" id="ARBA00022448"/>
    </source>
</evidence>
<evidence type="ECO:0000256" key="8">
    <source>
        <dbReference type="RuleBase" id="RU363111"/>
    </source>
</evidence>
<keyword evidence="2 8" id="KW-0813">Transport</keyword>
<evidence type="ECO:0000256" key="7">
    <source>
        <dbReference type="ARBA" id="ARBA00025800"/>
    </source>
</evidence>
<dbReference type="Proteomes" id="UP000219338">
    <property type="component" value="Unassembled WGS sequence"/>
</dbReference>
<comment type="subcellular location">
    <subcellularLocation>
        <location evidence="8">Golgi apparatus membrane</location>
        <topology evidence="8">Multi-pass membrane protein</topology>
    </subcellularLocation>
    <subcellularLocation>
        <location evidence="1">Membrane</location>
        <topology evidence="1">Multi-pass membrane protein</topology>
    </subcellularLocation>
</comment>
<dbReference type="STRING" id="47428.A0A284RHZ5"/>
<comment type="function">
    <text evidence="8">Nonessential protein required for the fusion of transport vesicles derived from the endocytic pathway with the Golgi complex.</text>
</comment>
<dbReference type="AlphaFoldDB" id="A0A284RHZ5"/>
<dbReference type="GO" id="GO:0000139">
    <property type="term" value="C:Golgi membrane"/>
    <property type="evidence" value="ECO:0007669"/>
    <property type="project" value="UniProtKB-SubCell"/>
</dbReference>
<keyword evidence="6 8" id="KW-0472">Membrane</keyword>
<evidence type="ECO:0000313" key="10">
    <source>
        <dbReference type="Proteomes" id="UP000219338"/>
    </source>
</evidence>
<dbReference type="EMBL" id="FUEG01000009">
    <property type="protein sequence ID" value="SJL08376.1"/>
    <property type="molecule type" value="Genomic_DNA"/>
</dbReference>
<dbReference type="Pfam" id="PF04178">
    <property type="entry name" value="Got1"/>
    <property type="match status" value="1"/>
</dbReference>
<keyword evidence="8" id="KW-0333">Golgi apparatus</keyword>
<evidence type="ECO:0000256" key="6">
    <source>
        <dbReference type="ARBA" id="ARBA00023136"/>
    </source>
</evidence>
<proteinExistence type="inferred from homology"/>
<evidence type="ECO:0000256" key="3">
    <source>
        <dbReference type="ARBA" id="ARBA00022692"/>
    </source>
</evidence>
<dbReference type="InterPro" id="IPR007305">
    <property type="entry name" value="Vesicle_transpt_Got1/SFT2"/>
</dbReference>
<feature type="transmembrane region" description="Helical" evidence="8">
    <location>
        <begin position="74"/>
        <end position="96"/>
    </location>
</feature>
<keyword evidence="5 8" id="KW-1133">Transmembrane helix</keyword>
<name>A0A284RHZ5_ARMOS</name>
<dbReference type="PANTHER" id="PTHR23137">
    <property type="entry name" value="VESICLE TRANSPORT PROTEIN-RELATED"/>
    <property type="match status" value="1"/>
</dbReference>
<keyword evidence="3 8" id="KW-0812">Transmembrane</keyword>
<dbReference type="OMA" id="PTHNEGP"/>
<feature type="transmembrane region" description="Helical" evidence="8">
    <location>
        <begin position="169"/>
        <end position="187"/>
    </location>
</feature>
<protein>
    <recommendedName>
        <fullName evidence="8">Protein transport protein SFT2</fullName>
    </recommendedName>
</protein>
<dbReference type="GO" id="GO:0015031">
    <property type="term" value="P:protein transport"/>
    <property type="evidence" value="ECO:0007669"/>
    <property type="project" value="UniProtKB-KW"/>
</dbReference>
<sequence>MAPASSEQNFRTNLQQFRWSRGVTDDSQPQQAQQSSNPFSRFYQSIAGDYVPLRSSERSNEEEAWFALSSWERLLGFGACLIGAAVCFFIAFLTILRCVLFTAIVQLIQRYIQANQVRAILQACSPRFLTLKLYLWGHVSLGSLLVMFGFSVLIGPINHIKHLVSKERLPFTIVYFGSLGATLYFSLGLHSFLGSLICGVVQVVALLAYVLAYFPGGTQTLRLGGQMAARGAGSLLPL</sequence>
<reference evidence="10" key="1">
    <citation type="journal article" date="2017" name="Nat. Ecol. Evol.">
        <title>Genome expansion and lineage-specific genetic innovations in the forest pathogenic fungi Armillaria.</title>
        <authorList>
            <person name="Sipos G."/>
            <person name="Prasanna A.N."/>
            <person name="Walter M.C."/>
            <person name="O'Connor E."/>
            <person name="Balint B."/>
            <person name="Krizsan K."/>
            <person name="Kiss B."/>
            <person name="Hess J."/>
            <person name="Varga T."/>
            <person name="Slot J."/>
            <person name="Riley R."/>
            <person name="Boka B."/>
            <person name="Rigling D."/>
            <person name="Barry K."/>
            <person name="Lee J."/>
            <person name="Mihaltcheva S."/>
            <person name="LaButti K."/>
            <person name="Lipzen A."/>
            <person name="Waldron R."/>
            <person name="Moloney N.M."/>
            <person name="Sperisen C."/>
            <person name="Kredics L."/>
            <person name="Vagvoelgyi C."/>
            <person name="Patrignani A."/>
            <person name="Fitzpatrick D."/>
            <person name="Nagy I."/>
            <person name="Doyle S."/>
            <person name="Anderson J.B."/>
            <person name="Grigoriev I.V."/>
            <person name="Gueldener U."/>
            <person name="Muensterkoetter M."/>
            <person name="Nagy L.G."/>
        </authorList>
    </citation>
    <scope>NUCLEOTIDE SEQUENCE [LARGE SCALE GENOMIC DNA]</scope>
    <source>
        <strain evidence="10">C18/9</strain>
    </source>
</reference>